<dbReference type="AlphaFoldDB" id="A0A3B0MBA2"/>
<dbReference type="OrthoDB" id="7864851at2"/>
<dbReference type="RefSeq" id="WP_121093314.1">
    <property type="nucleotide sequence ID" value="NZ_UIHC01000005.1"/>
</dbReference>
<dbReference type="GO" id="GO:0009289">
    <property type="term" value="C:pilus"/>
    <property type="evidence" value="ECO:0007669"/>
    <property type="project" value="InterPro"/>
</dbReference>
<dbReference type="Pfam" id="PF07012">
    <property type="entry name" value="Curlin_rpt"/>
    <property type="match status" value="1"/>
</dbReference>
<comment type="similarity">
    <text evidence="1">Belongs to the CsgA/CsgB family.</text>
</comment>
<feature type="chain" id="PRO_5017454920" description="Minor curlin subunit" evidence="3">
    <location>
        <begin position="33"/>
        <end position="139"/>
    </location>
</feature>
<evidence type="ECO:0000256" key="1">
    <source>
        <dbReference type="ARBA" id="ARBA00009766"/>
    </source>
</evidence>
<evidence type="ECO:0008006" key="6">
    <source>
        <dbReference type="Google" id="ProtNLM"/>
    </source>
</evidence>
<name>A0A3B0MBA2_9RHOB</name>
<accession>A0A3B0MBA2</accession>
<organism evidence="4 5">
    <name type="scientific">Roseinatronobacter ekhonensis</name>
    <dbReference type="NCBI Taxonomy" id="254356"/>
    <lineage>
        <taxon>Bacteria</taxon>
        <taxon>Pseudomonadati</taxon>
        <taxon>Pseudomonadota</taxon>
        <taxon>Alphaproteobacteria</taxon>
        <taxon>Rhodobacterales</taxon>
        <taxon>Paracoccaceae</taxon>
        <taxon>Roseinatronobacter</taxon>
    </lineage>
</organism>
<reference evidence="5" key="1">
    <citation type="submission" date="2018-08" db="EMBL/GenBank/DDBJ databases">
        <authorList>
            <person name="Rodrigo-Torres L."/>
            <person name="Arahal R. D."/>
            <person name="Lucena T."/>
        </authorList>
    </citation>
    <scope>NUCLEOTIDE SEQUENCE [LARGE SCALE GENOMIC DNA]</scope>
    <source>
        <strain evidence="5">CECT 7235</strain>
    </source>
</reference>
<keyword evidence="5" id="KW-1185">Reference proteome</keyword>
<dbReference type="Proteomes" id="UP000272908">
    <property type="component" value="Unassembled WGS sequence"/>
</dbReference>
<evidence type="ECO:0000256" key="2">
    <source>
        <dbReference type="ARBA" id="ARBA00022729"/>
    </source>
</evidence>
<dbReference type="GO" id="GO:0007155">
    <property type="term" value="P:cell adhesion"/>
    <property type="evidence" value="ECO:0007669"/>
    <property type="project" value="InterPro"/>
</dbReference>
<protein>
    <recommendedName>
        <fullName evidence="6">Minor curlin subunit</fullName>
    </recommendedName>
</protein>
<sequence length="139" mass="14400">MTLCHTHSRTSRKLAAALVAGLALAPIGAAQAGSLSLSLNAQNAQEARALNTAITLYSIHRDIRSGADIRQVGRNHAAALAQSGGNNRGIIHQQGRNHSANLSQQGGNNSQVILQFGDGAHADVAQHGGQAGILLQFSR</sequence>
<evidence type="ECO:0000313" key="5">
    <source>
        <dbReference type="Proteomes" id="UP000272908"/>
    </source>
</evidence>
<evidence type="ECO:0000256" key="3">
    <source>
        <dbReference type="SAM" id="SignalP"/>
    </source>
</evidence>
<keyword evidence="2 3" id="KW-0732">Signal</keyword>
<gene>
    <name evidence="4" type="ORF">ROE7235_00750</name>
</gene>
<evidence type="ECO:0000313" key="4">
    <source>
        <dbReference type="EMBL" id="SUZ31018.1"/>
    </source>
</evidence>
<dbReference type="InterPro" id="IPR009742">
    <property type="entry name" value="Curlin_rpt"/>
</dbReference>
<feature type="signal peptide" evidence="3">
    <location>
        <begin position="1"/>
        <end position="32"/>
    </location>
</feature>
<proteinExistence type="inferred from homology"/>
<dbReference type="EMBL" id="UIHC01000005">
    <property type="protein sequence ID" value="SUZ31018.1"/>
    <property type="molecule type" value="Genomic_DNA"/>
</dbReference>